<evidence type="ECO:0000313" key="3">
    <source>
        <dbReference type="EMBL" id="CAH2091241.1"/>
    </source>
</evidence>
<evidence type="ECO:0000313" key="4">
    <source>
        <dbReference type="Proteomes" id="UP001153954"/>
    </source>
</evidence>
<dbReference type="InterPro" id="IPR051832">
    <property type="entry name" value="mTOR-Rac_regulators"/>
</dbReference>
<dbReference type="PROSITE" id="PS50186">
    <property type="entry name" value="DEP"/>
    <property type="match status" value="1"/>
</dbReference>
<sequence length="301" mass="34269">MGCLILYVRFRRRDARAPDETSGLVDNEHDSRSQSLSNYGCYGTITATPSPNNVNCCSNDPNCNDGFAATNSEDIEDIINNERDCACPPSQQPKCQPTAPCPYLSELDAPPGRTRGRGGQLLKHTVLIIAYSLMMFLGLTLTAWKVMNKDEAGIFIEIEFLDTAFSNGQALVMFVLFGLDPEEIFIPLIRYLKRKWYGADTVVLPPIDELPFETKHICEQFITHHLDRCKEAIAKDTRWRMRTYRRVFRGSCLVRWLVRCGLAADEREAVAYARHLLDGRLIAHVHRRHHFADSPLLYTFI</sequence>
<dbReference type="SUPFAM" id="SSF46785">
    <property type="entry name" value="Winged helix' DNA-binding domain"/>
    <property type="match status" value="1"/>
</dbReference>
<dbReference type="PANTHER" id="PTHR22829:SF5">
    <property type="entry name" value="INTEGRAL MEMBRANE PROTEIN GPR155"/>
    <property type="match status" value="1"/>
</dbReference>
<proteinExistence type="predicted"/>
<dbReference type="EMBL" id="CAKOGL010000010">
    <property type="protein sequence ID" value="CAH2091241.1"/>
    <property type="molecule type" value="Genomic_DNA"/>
</dbReference>
<dbReference type="SMART" id="SM00049">
    <property type="entry name" value="DEP"/>
    <property type="match status" value="1"/>
</dbReference>
<protein>
    <recommendedName>
        <fullName evidence="2">DEP domain-containing protein</fullName>
    </recommendedName>
</protein>
<dbReference type="PANTHER" id="PTHR22829">
    <property type="entry name" value="DEP DOMAIN PROTEIN"/>
    <property type="match status" value="1"/>
</dbReference>
<feature type="transmembrane region" description="Helical" evidence="1">
    <location>
        <begin position="125"/>
        <end position="144"/>
    </location>
</feature>
<feature type="domain" description="DEP" evidence="2">
    <location>
        <begin position="235"/>
        <end position="301"/>
    </location>
</feature>
<dbReference type="InterPro" id="IPR036388">
    <property type="entry name" value="WH-like_DNA-bd_sf"/>
</dbReference>
<dbReference type="InterPro" id="IPR036390">
    <property type="entry name" value="WH_DNA-bd_sf"/>
</dbReference>
<name>A0AAU9TWN2_EUPED</name>
<gene>
    <name evidence="3" type="ORF">EEDITHA_LOCUS7123</name>
</gene>
<dbReference type="AlphaFoldDB" id="A0AAU9TWN2"/>
<keyword evidence="1" id="KW-1133">Transmembrane helix</keyword>
<organism evidence="3 4">
    <name type="scientific">Euphydryas editha</name>
    <name type="common">Edith's checkerspot</name>
    <dbReference type="NCBI Taxonomy" id="104508"/>
    <lineage>
        <taxon>Eukaryota</taxon>
        <taxon>Metazoa</taxon>
        <taxon>Ecdysozoa</taxon>
        <taxon>Arthropoda</taxon>
        <taxon>Hexapoda</taxon>
        <taxon>Insecta</taxon>
        <taxon>Pterygota</taxon>
        <taxon>Neoptera</taxon>
        <taxon>Endopterygota</taxon>
        <taxon>Lepidoptera</taxon>
        <taxon>Glossata</taxon>
        <taxon>Ditrysia</taxon>
        <taxon>Papilionoidea</taxon>
        <taxon>Nymphalidae</taxon>
        <taxon>Nymphalinae</taxon>
        <taxon>Euphydryas</taxon>
    </lineage>
</organism>
<keyword evidence="1" id="KW-0812">Transmembrane</keyword>
<accession>A0AAU9TWN2</accession>
<evidence type="ECO:0000259" key="2">
    <source>
        <dbReference type="PROSITE" id="PS50186"/>
    </source>
</evidence>
<dbReference type="Proteomes" id="UP001153954">
    <property type="component" value="Unassembled WGS sequence"/>
</dbReference>
<dbReference type="GO" id="GO:0035556">
    <property type="term" value="P:intracellular signal transduction"/>
    <property type="evidence" value="ECO:0007669"/>
    <property type="project" value="InterPro"/>
</dbReference>
<keyword evidence="1" id="KW-0472">Membrane</keyword>
<dbReference type="Pfam" id="PF00610">
    <property type="entry name" value="DEP"/>
    <property type="match status" value="1"/>
</dbReference>
<reference evidence="3" key="1">
    <citation type="submission" date="2022-03" db="EMBL/GenBank/DDBJ databases">
        <authorList>
            <person name="Tunstrom K."/>
        </authorList>
    </citation>
    <scope>NUCLEOTIDE SEQUENCE</scope>
</reference>
<dbReference type="GO" id="GO:0030514">
    <property type="term" value="P:negative regulation of BMP signaling pathway"/>
    <property type="evidence" value="ECO:0007669"/>
    <property type="project" value="TreeGrafter"/>
</dbReference>
<dbReference type="Gene3D" id="1.10.10.10">
    <property type="entry name" value="Winged helix-like DNA-binding domain superfamily/Winged helix DNA-binding domain"/>
    <property type="match status" value="1"/>
</dbReference>
<dbReference type="InterPro" id="IPR000591">
    <property type="entry name" value="DEP_dom"/>
</dbReference>
<comment type="caution">
    <text evidence="3">The sequence shown here is derived from an EMBL/GenBank/DDBJ whole genome shotgun (WGS) entry which is preliminary data.</text>
</comment>
<evidence type="ECO:0000256" key="1">
    <source>
        <dbReference type="SAM" id="Phobius"/>
    </source>
</evidence>
<keyword evidence="4" id="KW-1185">Reference proteome</keyword>
<feature type="transmembrane region" description="Helical" evidence="1">
    <location>
        <begin position="164"/>
        <end position="186"/>
    </location>
</feature>